<dbReference type="AlphaFoldDB" id="A0AAD5RBB7"/>
<comment type="caution">
    <text evidence="6">The sequence shown here is derived from an EMBL/GenBank/DDBJ whole genome shotgun (WGS) entry which is preliminary data.</text>
</comment>
<dbReference type="GO" id="GO:0032040">
    <property type="term" value="C:small-subunit processome"/>
    <property type="evidence" value="ECO:0007669"/>
    <property type="project" value="TreeGrafter"/>
</dbReference>
<accession>A0AAD5RBB7</accession>
<feature type="repeat" description="WD" evidence="4">
    <location>
        <begin position="392"/>
        <end position="433"/>
    </location>
</feature>
<dbReference type="Pfam" id="PF04003">
    <property type="entry name" value="Utp12"/>
    <property type="match status" value="1"/>
</dbReference>
<dbReference type="InterPro" id="IPR019775">
    <property type="entry name" value="WD40_repeat_CS"/>
</dbReference>
<dbReference type="InterPro" id="IPR015943">
    <property type="entry name" value="WD40/YVTN_repeat-like_dom_sf"/>
</dbReference>
<dbReference type="PROSITE" id="PS50294">
    <property type="entry name" value="WD_REPEATS_REGION"/>
    <property type="match status" value="2"/>
</dbReference>
<dbReference type="InterPro" id="IPR007148">
    <property type="entry name" value="SSU_processome_Utp12"/>
</dbReference>
<dbReference type="EMBL" id="JAHQIW010007195">
    <property type="protein sequence ID" value="KAJ1372828.1"/>
    <property type="molecule type" value="Genomic_DNA"/>
</dbReference>
<feature type="domain" description="Small-subunit processome Utp12" evidence="5">
    <location>
        <begin position="733"/>
        <end position="837"/>
    </location>
</feature>
<dbReference type="GO" id="GO:0000028">
    <property type="term" value="P:ribosomal small subunit assembly"/>
    <property type="evidence" value="ECO:0007669"/>
    <property type="project" value="TreeGrafter"/>
</dbReference>
<name>A0AAD5RBB7_PARTN</name>
<keyword evidence="7" id="KW-1185">Reference proteome</keyword>
<gene>
    <name evidence="6" type="ORF">KIN20_035110</name>
</gene>
<keyword evidence="2 4" id="KW-0853">WD repeat</keyword>
<organism evidence="6 7">
    <name type="scientific">Parelaphostrongylus tenuis</name>
    <name type="common">Meningeal worm</name>
    <dbReference type="NCBI Taxonomy" id="148309"/>
    <lineage>
        <taxon>Eukaryota</taxon>
        <taxon>Metazoa</taxon>
        <taxon>Ecdysozoa</taxon>
        <taxon>Nematoda</taxon>
        <taxon>Chromadorea</taxon>
        <taxon>Rhabditida</taxon>
        <taxon>Rhabditina</taxon>
        <taxon>Rhabditomorpha</taxon>
        <taxon>Strongyloidea</taxon>
        <taxon>Metastrongylidae</taxon>
        <taxon>Parelaphostrongylus</taxon>
    </lineage>
</organism>
<dbReference type="PANTHER" id="PTHR19858:SF0">
    <property type="entry name" value="PERIODIC TRYPTOPHAN PROTEIN 2 HOMOLOG"/>
    <property type="match status" value="1"/>
</dbReference>
<evidence type="ECO:0000256" key="2">
    <source>
        <dbReference type="ARBA" id="ARBA00022574"/>
    </source>
</evidence>
<dbReference type="Pfam" id="PF00400">
    <property type="entry name" value="WD40"/>
    <property type="match status" value="5"/>
</dbReference>
<dbReference type="PROSITE" id="PS50082">
    <property type="entry name" value="WD_REPEATS_2"/>
    <property type="match status" value="3"/>
</dbReference>
<sequence>MDLNFRFSNLIGSVYRNGDVIFSPDGNSVISPVGNKISVFDLKNNVSRTLSFDCLHNIMALAMNNTGSHMIVSNEGGHVLYINTSTETVIFKFRANRTVRAVQFSPDGSFIAICRDMDLQIQEIGKQSPSMYYPFYLSRTYHLSSETLNCVDWSSDGCLLVAGGEDNIVRVVGSRDYRNLFIHPLAAHQGSIVMCQFINDNYDLISVCKRGISNVWTASIQPGDLVEGKWTKEESEVEGDDEMITRLYYEKTKRYSLLESSGSGKSGIDVTSCRVHAKSNILVTAFSNGVFVLHEIPSFALIHNLRVSEMQINSVAMNNTGDWLALGCGKGSAAQLVVWEWQSETYVLKQQSHSQRILTVQYSPDGSLLATGAEDGKVKIWSCRTAFCTVTFDEHTSAVTGVCWTQSGKAILSASLDGTVRAHDLKRYRNFRTMVCPEPTQLGSLAVDQSGDIVVAAAKEAFNIFLWSLENGSLLDILSGHRSNIASISMFGNILASVSWDRTLKMWNIVDSTCETTELLQEVDSTITLYHAKDMEFIGTIDAKLDLDPSRGQADLITRQNSAKNKSFTCMQFSPDSAVLLLGGESNNFCLYSVRDRILVKKFKITENRSLDGVVLDVNRRNFTEFGNMALCDTSDSDTEPDGKRAIRLPGSKHFDLGERSARPFVAVYAVAFCPTGRRFAVCSTEGVGIYSLDVDGIFDPFQLDIQTTPEMVKRAISLCDYSTALMASLRLNESSLIQRTMESTEIDQIELVVQALPLQYVEKLLKWIADGQVVASSIHVHFYMIWLRHILYIHGMRLKGRTDMAILTGIQQIVAHHSQLISKLADQNKFGLRYILAARKLQR</sequence>
<protein>
    <recommendedName>
        <fullName evidence="5">Small-subunit processome Utp12 domain-containing protein</fullName>
    </recommendedName>
</protein>
<dbReference type="InterPro" id="IPR027145">
    <property type="entry name" value="PWP2"/>
</dbReference>
<reference evidence="6" key="1">
    <citation type="submission" date="2021-06" db="EMBL/GenBank/DDBJ databases">
        <title>Parelaphostrongylus tenuis whole genome reference sequence.</title>
        <authorList>
            <person name="Garwood T.J."/>
            <person name="Larsen P.A."/>
            <person name="Fountain-Jones N.M."/>
            <person name="Garbe J.R."/>
            <person name="Macchietto M.G."/>
            <person name="Kania S.A."/>
            <person name="Gerhold R.W."/>
            <person name="Richards J.E."/>
            <person name="Wolf T.M."/>
        </authorList>
    </citation>
    <scope>NUCLEOTIDE SEQUENCE</scope>
    <source>
        <strain evidence="6">MNPRO001-30</strain>
        <tissue evidence="6">Meninges</tissue>
    </source>
</reference>
<dbReference type="PROSITE" id="PS00678">
    <property type="entry name" value="WD_REPEATS_1"/>
    <property type="match status" value="1"/>
</dbReference>
<dbReference type="Proteomes" id="UP001196413">
    <property type="component" value="Unassembled WGS sequence"/>
</dbReference>
<dbReference type="GO" id="GO:0034388">
    <property type="term" value="C:Pwp2p-containing subcomplex of 90S preribosome"/>
    <property type="evidence" value="ECO:0007669"/>
    <property type="project" value="TreeGrafter"/>
</dbReference>
<dbReference type="SMART" id="SM00320">
    <property type="entry name" value="WD40"/>
    <property type="match status" value="10"/>
</dbReference>
<evidence type="ECO:0000313" key="7">
    <source>
        <dbReference type="Proteomes" id="UP001196413"/>
    </source>
</evidence>
<evidence type="ECO:0000259" key="5">
    <source>
        <dbReference type="Pfam" id="PF04003"/>
    </source>
</evidence>
<evidence type="ECO:0000256" key="3">
    <source>
        <dbReference type="ARBA" id="ARBA00022737"/>
    </source>
</evidence>
<feature type="repeat" description="WD" evidence="4">
    <location>
        <begin position="478"/>
        <end position="517"/>
    </location>
</feature>
<dbReference type="InterPro" id="IPR036322">
    <property type="entry name" value="WD40_repeat_dom_sf"/>
</dbReference>
<evidence type="ECO:0000256" key="1">
    <source>
        <dbReference type="ARBA" id="ARBA00010226"/>
    </source>
</evidence>
<comment type="similarity">
    <text evidence="1">Belongs to the WD repeat PWP2 family.</text>
</comment>
<dbReference type="InterPro" id="IPR001680">
    <property type="entry name" value="WD40_rpt"/>
</dbReference>
<dbReference type="Gene3D" id="2.130.10.10">
    <property type="entry name" value="YVTN repeat-like/Quinoprotein amine dehydrogenase"/>
    <property type="match status" value="4"/>
</dbReference>
<dbReference type="PANTHER" id="PTHR19858">
    <property type="entry name" value="WD40 REPEAT PROTEIN"/>
    <property type="match status" value="1"/>
</dbReference>
<dbReference type="FunFam" id="2.130.10.10:FF:001379">
    <property type="entry name" value="Periodic tryptophan protein 2 homolog"/>
    <property type="match status" value="1"/>
</dbReference>
<dbReference type="GO" id="GO:0000462">
    <property type="term" value="P:maturation of SSU-rRNA from tricistronic rRNA transcript (SSU-rRNA, 5.8S rRNA, LSU-rRNA)"/>
    <property type="evidence" value="ECO:0007669"/>
    <property type="project" value="TreeGrafter"/>
</dbReference>
<proteinExistence type="inferred from homology"/>
<evidence type="ECO:0000313" key="6">
    <source>
        <dbReference type="EMBL" id="KAJ1372828.1"/>
    </source>
</evidence>
<dbReference type="SUPFAM" id="SSF50978">
    <property type="entry name" value="WD40 repeat-like"/>
    <property type="match status" value="3"/>
</dbReference>
<evidence type="ECO:0000256" key="4">
    <source>
        <dbReference type="PROSITE-ProRule" id="PRU00221"/>
    </source>
</evidence>
<keyword evidence="3" id="KW-0677">Repeat</keyword>
<feature type="repeat" description="WD" evidence="4">
    <location>
        <begin position="350"/>
        <end position="391"/>
    </location>
</feature>